<dbReference type="PROSITE" id="PS00138">
    <property type="entry name" value="SUBTILASE_SER"/>
    <property type="match status" value="1"/>
</dbReference>
<feature type="region of interest" description="Disordered" evidence="5">
    <location>
        <begin position="167"/>
        <end position="209"/>
    </location>
</feature>
<evidence type="ECO:0000256" key="5">
    <source>
        <dbReference type="SAM" id="MobiDB-lite"/>
    </source>
</evidence>
<comment type="similarity">
    <text evidence="1">Belongs to the peptidase S8 family.</text>
</comment>
<evidence type="ECO:0000313" key="9">
    <source>
        <dbReference type="Proteomes" id="UP001321760"/>
    </source>
</evidence>
<dbReference type="EMBL" id="MU865932">
    <property type="protein sequence ID" value="KAK4450400.1"/>
    <property type="molecule type" value="Genomic_DNA"/>
</dbReference>
<evidence type="ECO:0000259" key="7">
    <source>
        <dbReference type="Pfam" id="PF00082"/>
    </source>
</evidence>
<keyword evidence="2" id="KW-0645">Protease</keyword>
<dbReference type="PRINTS" id="PR00723">
    <property type="entry name" value="SUBTILISIN"/>
</dbReference>
<sequence length="1419" mass="156831">MKLLHGWLSLALFGLTVLSSAQTAVPALCSVWHIDGNFSSSRGYLGKHIVPGQLLDDGIRISDRDGHINLFRLLDDRMPSCFDDWDRSRADNARVYSRWPYLDYRKCRIPFDRSSVTFSHLGSLDGYNTDYCSCYKQHRSLHVYGRRINRRTTTVITWGLTTTSSLTSLPGRASSTTSTSWPLPPWPTSLPPPQLPTPQASSTSSAPSPSPTLFTKFAVPELAFTLDNVTYTAPSEGDPLLEIILLNGTIASIEYPFITIKGTQLRVPEVEGFTPFCKDLLGWEVCFAHRLSSFIAAGGDGDGGDHDKCGGGGCAPLDIVCLLKKTAEAVGCLANGAAGVIEGIGGVTGTLLADAAADFAEGAGIAIEGVGELALDGERALAQVQAALAPLERAFESIEMRCLQFNEAVAAGASVPSASAELATSINALRASRMRTVINVLQNLKSIFIAIARNVARETMLVLRALLRARCGILIGTGAAVLANDPNLIGHGLDYLVELFVKFGTDHVPLSPNIGQIIDYVTSQKPGEQQRLYFIQTDLDPKIFNIIFIHLIHDGSGDKTAADMDRASSGPCYFARLNKYMAYFATWFPKVVYVHRQRNAEEEIALIRHLGGDGNIVLADARAGSRNQGHTGTQSNTKLDNPIWYDNDWGHRKLLSSQRNVLPENQESKWDESLGEGSTVFVIDTGFDVAGNLDEYRVRDKDPDDYSYFLPNEYTLPDTDPALWFPADIRDDGCLDTPEGYLGHGTQVASLAAGTVFGVASRAELYLIKPYGAWESRNDEGAAFRALGHLEPGAWRKALQRVEEVVLARGLQGKAVVSLTVCLPIKAPLGYTTDNEWQDWHREHQHMVDAFTRFQTFCKENGVTIVMAAGNLGWPLANGDPYPEKRHFTGDLVPQRFAEPDNELISVGATHFSGSMVAWQSQPGVTVDYQHDPEYVDIGIQPPDPCPAQVLSRYQDGHCFGVVDMYAAGSRVPSPPIGGWHPDIPYSERDGTSFAAPQVAGLAAYFLMNPSERERWQWNPIKNQEKTWGLRMKEYMKALSYQRIPDDQKVSDLDIYLNPIGEPVPYRIPDVINVAYNGAFGPQNGMLPDSTSKVRGYHESRRFLLREWCHVNGIVGRHIWSLDDVHSSPFDAHNPNRQVYYHHPIGNHLGPIFHIGDYHLLDTGHPYDLYCQLQEQSHNFLDFQSSVAVIPVGSVNCPVRNGTIITTQDEVSWEVQCGVDREEPYQPLQIGSTATYEMCAEFCSKNPECLSFSWVPITPVPNTNCWLHSTFFRTVRNDTVWGGMRNARPLNPDHVVSLEYLSAKMLPDAQWNIFFQPGSQLNPCKVEAMQATTPTTYKSTPDCPSFDLDFNPWGYRNCSFSCYGTNPQPVPPASNTAVGGLKCDPVNIPCYRDTVNTETECAGLLYRPFFTCKPDPSQL</sequence>
<evidence type="ECO:0000256" key="2">
    <source>
        <dbReference type="ARBA" id="ARBA00022670"/>
    </source>
</evidence>
<feature type="signal peptide" evidence="6">
    <location>
        <begin position="1"/>
        <end position="23"/>
    </location>
</feature>
<dbReference type="Gene3D" id="3.50.4.10">
    <property type="entry name" value="Hepatocyte Growth Factor"/>
    <property type="match status" value="1"/>
</dbReference>
<evidence type="ECO:0000256" key="1">
    <source>
        <dbReference type="ARBA" id="ARBA00011073"/>
    </source>
</evidence>
<feature type="chain" id="PRO_5043417947" description="Peptidase S8/S53 domain-containing protein" evidence="6">
    <location>
        <begin position="24"/>
        <end position="1419"/>
    </location>
</feature>
<dbReference type="GO" id="GO:0004252">
    <property type="term" value="F:serine-type endopeptidase activity"/>
    <property type="evidence" value="ECO:0007669"/>
    <property type="project" value="InterPro"/>
</dbReference>
<dbReference type="InterPro" id="IPR022398">
    <property type="entry name" value="Peptidase_S8_His-AS"/>
</dbReference>
<dbReference type="PANTHER" id="PTHR43806:SF11">
    <property type="entry name" value="CEREVISIN-RELATED"/>
    <property type="match status" value="1"/>
</dbReference>
<protein>
    <recommendedName>
        <fullName evidence="7">Peptidase S8/S53 domain-containing protein</fullName>
    </recommendedName>
</protein>
<evidence type="ECO:0000256" key="6">
    <source>
        <dbReference type="SAM" id="SignalP"/>
    </source>
</evidence>
<accession>A0AAV9GPP9</accession>
<evidence type="ECO:0000313" key="8">
    <source>
        <dbReference type="EMBL" id="KAK4450400.1"/>
    </source>
</evidence>
<dbReference type="PROSITE" id="PS00137">
    <property type="entry name" value="SUBTILASE_HIS"/>
    <property type="match status" value="1"/>
</dbReference>
<dbReference type="SUPFAM" id="SSF52743">
    <property type="entry name" value="Subtilisin-like"/>
    <property type="match status" value="1"/>
</dbReference>
<organism evidence="8 9">
    <name type="scientific">Podospora aff. communis PSN243</name>
    <dbReference type="NCBI Taxonomy" id="3040156"/>
    <lineage>
        <taxon>Eukaryota</taxon>
        <taxon>Fungi</taxon>
        <taxon>Dikarya</taxon>
        <taxon>Ascomycota</taxon>
        <taxon>Pezizomycotina</taxon>
        <taxon>Sordariomycetes</taxon>
        <taxon>Sordariomycetidae</taxon>
        <taxon>Sordariales</taxon>
        <taxon>Podosporaceae</taxon>
        <taxon>Podospora</taxon>
    </lineage>
</organism>
<dbReference type="PANTHER" id="PTHR43806">
    <property type="entry name" value="PEPTIDASE S8"/>
    <property type="match status" value="1"/>
</dbReference>
<dbReference type="Pfam" id="PF00082">
    <property type="entry name" value="Peptidase_S8"/>
    <property type="match status" value="1"/>
</dbReference>
<dbReference type="Gene3D" id="3.40.50.200">
    <property type="entry name" value="Peptidase S8/S53 domain"/>
    <property type="match status" value="1"/>
</dbReference>
<dbReference type="InterPro" id="IPR015500">
    <property type="entry name" value="Peptidase_S8_subtilisin-rel"/>
</dbReference>
<feature type="domain" description="Peptidase S8/S53" evidence="7">
    <location>
        <begin position="675"/>
        <end position="1021"/>
    </location>
</feature>
<evidence type="ECO:0000256" key="4">
    <source>
        <dbReference type="ARBA" id="ARBA00022825"/>
    </source>
</evidence>
<keyword evidence="4" id="KW-0720">Serine protease</keyword>
<keyword evidence="6" id="KW-0732">Signal</keyword>
<dbReference type="InterPro" id="IPR050131">
    <property type="entry name" value="Peptidase_S8_subtilisin-like"/>
</dbReference>
<dbReference type="InterPro" id="IPR036852">
    <property type="entry name" value="Peptidase_S8/S53_dom_sf"/>
</dbReference>
<feature type="compositionally biased region" description="Pro residues" evidence="5">
    <location>
        <begin position="182"/>
        <end position="196"/>
    </location>
</feature>
<name>A0AAV9GPP9_9PEZI</name>
<gene>
    <name evidence="8" type="ORF">QBC34DRAFT_424560</name>
</gene>
<dbReference type="InterPro" id="IPR000209">
    <property type="entry name" value="Peptidase_S8/S53_dom"/>
</dbReference>
<dbReference type="GO" id="GO:0006508">
    <property type="term" value="P:proteolysis"/>
    <property type="evidence" value="ECO:0007669"/>
    <property type="project" value="UniProtKB-KW"/>
</dbReference>
<dbReference type="Proteomes" id="UP001321760">
    <property type="component" value="Unassembled WGS sequence"/>
</dbReference>
<feature type="compositionally biased region" description="Low complexity" evidence="5">
    <location>
        <begin position="197"/>
        <end position="209"/>
    </location>
</feature>
<proteinExistence type="inferred from homology"/>
<evidence type="ECO:0000256" key="3">
    <source>
        <dbReference type="ARBA" id="ARBA00022801"/>
    </source>
</evidence>
<keyword evidence="9" id="KW-1185">Reference proteome</keyword>
<reference evidence="8" key="1">
    <citation type="journal article" date="2023" name="Mol. Phylogenet. Evol.">
        <title>Genome-scale phylogeny and comparative genomics of the fungal order Sordariales.</title>
        <authorList>
            <person name="Hensen N."/>
            <person name="Bonometti L."/>
            <person name="Westerberg I."/>
            <person name="Brannstrom I.O."/>
            <person name="Guillou S."/>
            <person name="Cros-Aarteil S."/>
            <person name="Calhoun S."/>
            <person name="Haridas S."/>
            <person name="Kuo A."/>
            <person name="Mondo S."/>
            <person name="Pangilinan J."/>
            <person name="Riley R."/>
            <person name="LaButti K."/>
            <person name="Andreopoulos B."/>
            <person name="Lipzen A."/>
            <person name="Chen C."/>
            <person name="Yan M."/>
            <person name="Daum C."/>
            <person name="Ng V."/>
            <person name="Clum A."/>
            <person name="Steindorff A."/>
            <person name="Ohm R.A."/>
            <person name="Martin F."/>
            <person name="Silar P."/>
            <person name="Natvig D.O."/>
            <person name="Lalanne C."/>
            <person name="Gautier V."/>
            <person name="Ament-Velasquez S.L."/>
            <person name="Kruys A."/>
            <person name="Hutchinson M.I."/>
            <person name="Powell A.J."/>
            <person name="Barry K."/>
            <person name="Miller A.N."/>
            <person name="Grigoriev I.V."/>
            <person name="Debuchy R."/>
            <person name="Gladieux P."/>
            <person name="Hiltunen Thoren M."/>
            <person name="Johannesson H."/>
        </authorList>
    </citation>
    <scope>NUCLEOTIDE SEQUENCE</scope>
    <source>
        <strain evidence="8">PSN243</strain>
    </source>
</reference>
<feature type="compositionally biased region" description="Low complexity" evidence="5">
    <location>
        <begin position="167"/>
        <end position="181"/>
    </location>
</feature>
<reference evidence="8" key="2">
    <citation type="submission" date="2023-05" db="EMBL/GenBank/DDBJ databases">
        <authorList>
            <consortium name="Lawrence Berkeley National Laboratory"/>
            <person name="Steindorff A."/>
            <person name="Hensen N."/>
            <person name="Bonometti L."/>
            <person name="Westerberg I."/>
            <person name="Brannstrom I.O."/>
            <person name="Guillou S."/>
            <person name="Cros-Aarteil S."/>
            <person name="Calhoun S."/>
            <person name="Haridas S."/>
            <person name="Kuo A."/>
            <person name="Mondo S."/>
            <person name="Pangilinan J."/>
            <person name="Riley R."/>
            <person name="Labutti K."/>
            <person name="Andreopoulos B."/>
            <person name="Lipzen A."/>
            <person name="Chen C."/>
            <person name="Yanf M."/>
            <person name="Daum C."/>
            <person name="Ng V."/>
            <person name="Clum A."/>
            <person name="Ohm R."/>
            <person name="Martin F."/>
            <person name="Silar P."/>
            <person name="Natvig D."/>
            <person name="Lalanne C."/>
            <person name="Gautier V."/>
            <person name="Ament-Velasquez S.L."/>
            <person name="Kruys A."/>
            <person name="Hutchinson M.I."/>
            <person name="Powell A.J."/>
            <person name="Barry K."/>
            <person name="Miller A.N."/>
            <person name="Grigoriev I.V."/>
            <person name="Debuchy R."/>
            <person name="Gladieux P."/>
            <person name="Thoren M.H."/>
            <person name="Johannesson H."/>
        </authorList>
    </citation>
    <scope>NUCLEOTIDE SEQUENCE</scope>
    <source>
        <strain evidence="8">PSN243</strain>
    </source>
</reference>
<keyword evidence="3" id="KW-0378">Hydrolase</keyword>
<dbReference type="InterPro" id="IPR023828">
    <property type="entry name" value="Peptidase_S8_Ser-AS"/>
</dbReference>
<comment type="caution">
    <text evidence="8">The sequence shown here is derived from an EMBL/GenBank/DDBJ whole genome shotgun (WGS) entry which is preliminary data.</text>
</comment>
<dbReference type="CDD" id="cd00306">
    <property type="entry name" value="Peptidases_S8_S53"/>
    <property type="match status" value="1"/>
</dbReference>